<accession>A0A6A6J2H1</accession>
<evidence type="ECO:0000256" key="1">
    <source>
        <dbReference type="SAM" id="MobiDB-lite"/>
    </source>
</evidence>
<feature type="compositionally biased region" description="Basic and acidic residues" evidence="1">
    <location>
        <begin position="103"/>
        <end position="115"/>
    </location>
</feature>
<protein>
    <submittedName>
        <fullName evidence="2">Uncharacterized protein</fullName>
    </submittedName>
</protein>
<name>A0A6A6J2H1_9PLEO</name>
<feature type="compositionally biased region" description="Basic and acidic residues" evidence="1">
    <location>
        <begin position="72"/>
        <end position="95"/>
    </location>
</feature>
<dbReference type="AlphaFoldDB" id="A0A6A6J2H1"/>
<proteinExistence type="predicted"/>
<feature type="compositionally biased region" description="Basic and acidic residues" evidence="1">
    <location>
        <begin position="26"/>
        <end position="36"/>
    </location>
</feature>
<reference evidence="2" key="1">
    <citation type="journal article" date="2020" name="Stud. Mycol.">
        <title>101 Dothideomycetes genomes: a test case for predicting lifestyles and emergence of pathogens.</title>
        <authorList>
            <person name="Haridas S."/>
            <person name="Albert R."/>
            <person name="Binder M."/>
            <person name="Bloem J."/>
            <person name="Labutti K."/>
            <person name="Salamov A."/>
            <person name="Andreopoulos B."/>
            <person name="Baker S."/>
            <person name="Barry K."/>
            <person name="Bills G."/>
            <person name="Bluhm B."/>
            <person name="Cannon C."/>
            <person name="Castanera R."/>
            <person name="Culley D."/>
            <person name="Daum C."/>
            <person name="Ezra D."/>
            <person name="Gonzalez J."/>
            <person name="Henrissat B."/>
            <person name="Kuo A."/>
            <person name="Liang C."/>
            <person name="Lipzen A."/>
            <person name="Lutzoni F."/>
            <person name="Magnuson J."/>
            <person name="Mondo S."/>
            <person name="Nolan M."/>
            <person name="Ohm R."/>
            <person name="Pangilinan J."/>
            <person name="Park H.-J."/>
            <person name="Ramirez L."/>
            <person name="Alfaro M."/>
            <person name="Sun H."/>
            <person name="Tritt A."/>
            <person name="Yoshinaga Y."/>
            <person name="Zwiers L.-H."/>
            <person name="Turgeon B."/>
            <person name="Goodwin S."/>
            <person name="Spatafora J."/>
            <person name="Crous P."/>
            <person name="Grigoriev I."/>
        </authorList>
    </citation>
    <scope>NUCLEOTIDE SEQUENCE</scope>
    <source>
        <strain evidence="2">CBS 122368</strain>
    </source>
</reference>
<dbReference type="GeneID" id="54585868"/>
<organism evidence="2 3">
    <name type="scientific">Trematosphaeria pertusa</name>
    <dbReference type="NCBI Taxonomy" id="390896"/>
    <lineage>
        <taxon>Eukaryota</taxon>
        <taxon>Fungi</taxon>
        <taxon>Dikarya</taxon>
        <taxon>Ascomycota</taxon>
        <taxon>Pezizomycotina</taxon>
        <taxon>Dothideomycetes</taxon>
        <taxon>Pleosporomycetidae</taxon>
        <taxon>Pleosporales</taxon>
        <taxon>Massarineae</taxon>
        <taxon>Trematosphaeriaceae</taxon>
        <taxon>Trematosphaeria</taxon>
    </lineage>
</organism>
<gene>
    <name evidence="2" type="ORF">BU26DRAFT_558198</name>
</gene>
<evidence type="ECO:0000313" key="3">
    <source>
        <dbReference type="Proteomes" id="UP000800094"/>
    </source>
</evidence>
<dbReference type="Proteomes" id="UP000800094">
    <property type="component" value="Unassembled WGS sequence"/>
</dbReference>
<feature type="region of interest" description="Disordered" evidence="1">
    <location>
        <begin position="1"/>
        <end position="115"/>
    </location>
</feature>
<dbReference type="RefSeq" id="XP_033691762.1">
    <property type="nucleotide sequence ID" value="XM_033832538.1"/>
</dbReference>
<feature type="compositionally biased region" description="Basic and acidic residues" evidence="1">
    <location>
        <begin position="8"/>
        <end position="19"/>
    </location>
</feature>
<evidence type="ECO:0000313" key="2">
    <source>
        <dbReference type="EMBL" id="KAF2256758.1"/>
    </source>
</evidence>
<keyword evidence="3" id="KW-1185">Reference proteome</keyword>
<dbReference type="EMBL" id="ML987189">
    <property type="protein sequence ID" value="KAF2256758.1"/>
    <property type="molecule type" value="Genomic_DNA"/>
</dbReference>
<sequence length="115" mass="12913">MNSKGKPHSPEEPDREPPHKPSTHVKISDKAPEIHEIPPSMQTWTGEEPPKDPSKTALDWSARQMFGAEQGMVKRYDELKEETGVKENGTEKEAQGEPENDTSDSRKKDSPTGEY</sequence>